<evidence type="ECO:0000313" key="6">
    <source>
        <dbReference type="Proteomes" id="UP000010816"/>
    </source>
</evidence>
<evidence type="ECO:0000256" key="3">
    <source>
        <dbReference type="SAM" id="Phobius"/>
    </source>
</evidence>
<keyword evidence="5" id="KW-0282">Flagellum</keyword>
<feature type="transmembrane region" description="Helical" evidence="3">
    <location>
        <begin position="25"/>
        <end position="46"/>
    </location>
</feature>
<dbReference type="STRING" id="765912.Thimo_1777"/>
<reference evidence="5 6" key="1">
    <citation type="submission" date="2011-09" db="EMBL/GenBank/DDBJ databases">
        <title>Complete sequence of chromosome of Thioflavicoccus mobilis 8321.</title>
        <authorList>
            <consortium name="US DOE Joint Genome Institute"/>
            <person name="Lucas S."/>
            <person name="Han J."/>
            <person name="Lapidus A."/>
            <person name="Cheng J.-F."/>
            <person name="Goodwin L."/>
            <person name="Pitluck S."/>
            <person name="Peters L."/>
            <person name="Ovchinnikova G."/>
            <person name="Lu M."/>
            <person name="Detter J.C."/>
            <person name="Han C."/>
            <person name="Tapia R."/>
            <person name="Land M."/>
            <person name="Hauser L."/>
            <person name="Kyrpides N."/>
            <person name="Ivanova N."/>
            <person name="Pagani I."/>
            <person name="Vogl K."/>
            <person name="Liu Z."/>
            <person name="Imhoff J."/>
            <person name="Thiel V."/>
            <person name="Frigaard N.-U."/>
            <person name="Bryant D."/>
            <person name="Woyke T."/>
        </authorList>
    </citation>
    <scope>NUCLEOTIDE SEQUENCE [LARGE SCALE GENOMIC DNA]</scope>
    <source>
        <strain evidence="5 6">8321</strain>
    </source>
</reference>
<proteinExistence type="predicted"/>
<dbReference type="Proteomes" id="UP000010816">
    <property type="component" value="Chromosome"/>
</dbReference>
<gene>
    <name evidence="5" type="ORF">Thimo_1777</name>
</gene>
<evidence type="ECO:0000313" key="5">
    <source>
        <dbReference type="EMBL" id="AGA90548.1"/>
    </source>
</evidence>
<evidence type="ECO:0000259" key="4">
    <source>
        <dbReference type="PROSITE" id="PS51123"/>
    </source>
</evidence>
<dbReference type="InterPro" id="IPR050330">
    <property type="entry name" value="Bact_OuterMem_StrucFunc"/>
</dbReference>
<dbReference type="PROSITE" id="PS51123">
    <property type="entry name" value="OMPA_2"/>
    <property type="match status" value="1"/>
</dbReference>
<feature type="coiled-coil region" evidence="2">
    <location>
        <begin position="48"/>
        <end position="99"/>
    </location>
</feature>
<protein>
    <submittedName>
        <fullName evidence="5">Flagellar motor protein</fullName>
    </submittedName>
</protein>
<dbReference type="SUPFAM" id="SSF103088">
    <property type="entry name" value="OmpA-like"/>
    <property type="match status" value="1"/>
</dbReference>
<dbReference type="PANTHER" id="PTHR30329:SF20">
    <property type="entry name" value="EXPORTED PROTEIN"/>
    <property type="match status" value="1"/>
</dbReference>
<evidence type="ECO:0000256" key="2">
    <source>
        <dbReference type="SAM" id="Coils"/>
    </source>
</evidence>
<feature type="domain" description="OmpA-like" evidence="4">
    <location>
        <begin position="116"/>
        <end position="264"/>
    </location>
</feature>
<dbReference type="CDD" id="cd07185">
    <property type="entry name" value="OmpA_C-like"/>
    <property type="match status" value="1"/>
</dbReference>
<dbReference type="HOGENOM" id="CLU_016890_2_1_6"/>
<dbReference type="Pfam" id="PF00691">
    <property type="entry name" value="OmpA"/>
    <property type="match status" value="1"/>
</dbReference>
<dbReference type="RefSeq" id="WP_015280689.1">
    <property type="nucleotide sequence ID" value="NC_019940.1"/>
</dbReference>
<keyword evidence="1 3" id="KW-0472">Membrane</keyword>
<name>L0GUX6_9GAMM</name>
<evidence type="ECO:0000256" key="1">
    <source>
        <dbReference type="PROSITE-ProRule" id="PRU00473"/>
    </source>
</evidence>
<organism evidence="5 6">
    <name type="scientific">Thioflavicoccus mobilis 8321</name>
    <dbReference type="NCBI Taxonomy" id="765912"/>
    <lineage>
        <taxon>Bacteria</taxon>
        <taxon>Pseudomonadati</taxon>
        <taxon>Pseudomonadota</taxon>
        <taxon>Gammaproteobacteria</taxon>
        <taxon>Chromatiales</taxon>
        <taxon>Chromatiaceae</taxon>
        <taxon>Thioflavicoccus</taxon>
    </lineage>
</organism>
<sequence length="283" mass="31876">MTRRQASATVSDDDGSGYLISVSDLMAGLLFVFLITLVAFVINFRIATDEQRAAREDALTQKERAEAERDAARTEKARLEAVRDDLTNARQMRDQMLEDIRQRLEERGIRVEIDHDHGVLRLSENAISFESSRATLRKAEQRKLRQIGAVLMEVLPCYAAAGDGICGERTRGKLEAVFIEGHTDNVPLQGGRFDDNWDLSAQRAMYTYRLLAEWEPGLATLRNLLGQPLFSVSGYGDGRPVIDHEQPTADSLNRRIDLRFIMAPPQAGREPAPVRDLRERGVR</sequence>
<dbReference type="eggNOG" id="COG1360">
    <property type="taxonomic scope" value="Bacteria"/>
</dbReference>
<dbReference type="PANTHER" id="PTHR30329">
    <property type="entry name" value="STATOR ELEMENT OF FLAGELLAR MOTOR COMPLEX"/>
    <property type="match status" value="1"/>
</dbReference>
<keyword evidence="5" id="KW-0969">Cilium</keyword>
<accession>L0GUX6</accession>
<keyword evidence="3" id="KW-0812">Transmembrane</keyword>
<dbReference type="AlphaFoldDB" id="L0GUX6"/>
<dbReference type="EMBL" id="CP003051">
    <property type="protein sequence ID" value="AGA90548.1"/>
    <property type="molecule type" value="Genomic_DNA"/>
</dbReference>
<dbReference type="OrthoDB" id="9805832at2"/>
<dbReference type="KEGG" id="tmb:Thimo_1777"/>
<dbReference type="Gene3D" id="3.30.1330.60">
    <property type="entry name" value="OmpA-like domain"/>
    <property type="match status" value="1"/>
</dbReference>
<keyword evidence="2" id="KW-0175">Coiled coil</keyword>
<dbReference type="InterPro" id="IPR036737">
    <property type="entry name" value="OmpA-like_sf"/>
</dbReference>
<dbReference type="GO" id="GO:0016020">
    <property type="term" value="C:membrane"/>
    <property type="evidence" value="ECO:0007669"/>
    <property type="project" value="UniProtKB-UniRule"/>
</dbReference>
<keyword evidence="6" id="KW-1185">Reference proteome</keyword>
<keyword evidence="3" id="KW-1133">Transmembrane helix</keyword>
<dbReference type="InterPro" id="IPR006665">
    <property type="entry name" value="OmpA-like"/>
</dbReference>
<keyword evidence="5" id="KW-0966">Cell projection</keyword>